<name>A0A1E3P2S5_WICAA</name>
<feature type="region of interest" description="Disordered" evidence="3">
    <location>
        <begin position="581"/>
        <end position="602"/>
    </location>
</feature>
<keyword evidence="5" id="KW-1185">Reference proteome</keyword>
<keyword evidence="1" id="KW-0479">Metal-binding</keyword>
<dbReference type="InterPro" id="IPR051190">
    <property type="entry name" value="Baculoviral_IAP"/>
</dbReference>
<dbReference type="PROSITE" id="PS50143">
    <property type="entry name" value="BIR_REPEAT_2"/>
    <property type="match status" value="2"/>
</dbReference>
<dbReference type="SMART" id="SM00238">
    <property type="entry name" value="BIR"/>
    <property type="match status" value="2"/>
</dbReference>
<dbReference type="InterPro" id="IPR001370">
    <property type="entry name" value="BIR_rpt"/>
</dbReference>
<feature type="compositionally biased region" description="Basic and acidic residues" evidence="3">
    <location>
        <begin position="537"/>
        <end position="547"/>
    </location>
</feature>
<proteinExistence type="predicted"/>
<dbReference type="OrthoDB" id="3981094at2759"/>
<evidence type="ECO:0000256" key="2">
    <source>
        <dbReference type="ARBA" id="ARBA00022833"/>
    </source>
</evidence>
<dbReference type="PANTHER" id="PTHR46771:SF5">
    <property type="entry name" value="DETERIN"/>
    <property type="match status" value="1"/>
</dbReference>
<dbReference type="SUPFAM" id="SSF57924">
    <property type="entry name" value="Inhibitor of apoptosis (IAP) repeat"/>
    <property type="match status" value="2"/>
</dbReference>
<gene>
    <name evidence="4" type="ORF">WICANDRAFT_78414</name>
</gene>
<dbReference type="CDD" id="cd00022">
    <property type="entry name" value="BIR"/>
    <property type="match status" value="1"/>
</dbReference>
<dbReference type="RefSeq" id="XP_019038986.1">
    <property type="nucleotide sequence ID" value="XM_019184718.1"/>
</dbReference>
<organism evidence="4 5">
    <name type="scientific">Wickerhamomyces anomalus (strain ATCC 58044 / CBS 1984 / NCYC 433 / NRRL Y-366-8)</name>
    <name type="common">Yeast</name>
    <name type="synonym">Hansenula anomala</name>
    <dbReference type="NCBI Taxonomy" id="683960"/>
    <lineage>
        <taxon>Eukaryota</taxon>
        <taxon>Fungi</taxon>
        <taxon>Dikarya</taxon>
        <taxon>Ascomycota</taxon>
        <taxon>Saccharomycotina</taxon>
        <taxon>Saccharomycetes</taxon>
        <taxon>Phaffomycetales</taxon>
        <taxon>Wickerhamomycetaceae</taxon>
        <taxon>Wickerhamomyces</taxon>
    </lineage>
</organism>
<evidence type="ECO:0000313" key="4">
    <source>
        <dbReference type="EMBL" id="ODQ59779.1"/>
    </source>
</evidence>
<dbReference type="Gene3D" id="1.10.1170.10">
    <property type="entry name" value="Inhibitor Of Apoptosis Protein (2mihbC-IAP-1), Chain A"/>
    <property type="match status" value="2"/>
</dbReference>
<feature type="region of interest" description="Disordered" evidence="3">
    <location>
        <begin position="525"/>
        <end position="562"/>
    </location>
</feature>
<accession>A0A1E3P2S5</accession>
<feature type="region of interest" description="Disordered" evidence="3">
    <location>
        <begin position="296"/>
        <end position="322"/>
    </location>
</feature>
<evidence type="ECO:0000256" key="1">
    <source>
        <dbReference type="ARBA" id="ARBA00022723"/>
    </source>
</evidence>
<sequence>MPPKVKRVYEGSNERTETFYGVQLARSKDVLEWPYKTPSAEFMGKSGFYFTPTKKFKDRVTCFYCKKTQSNWKDVKDPTAYHLEASRDCSFSKLLHLSKERSSNPHFDWSEVEIFKDPMCKEAIQIRQETFGKSWPHDKVGGSNPVSENMVNAGFYYSPLDSGDDLAICVYCGVSLEGWEFDDDPLFEHQKRSKDCYFLNCLEKGDISRASFKRSSSMVAHEELSVEEKVQDSISIKSGDHSIRPKRERKILRDLSSEESQENDDANDESFGITANDEELDDDDYIEGSKHKISRTISLKKSSQPKSSASPSKKSKILDSSFDNDMFSNTKKLEIPPVTKLLTESPTKTISKGETTKKSESSRTIGEKASSPLRSSSKPPLSDITNISKASPKKQNVVVYPESDEENSIILISNSKENIGQESSTSEKDQSWKSSREVPISKEEPRDTHSPSRSSQSAEQEPVHSNALGQQSTDSKPSKDLCSGEMIHINEKTDLTKQPSLEEQSSEKSGNKSILQSISRFFKSPQLHRSQSPFLDADYKGSDHIEDSNQIIGPNDTPIEESTDHHIQLPLDALKQFSPEKDSNTILPDADPSPELESSSSNYLRVENAETDYWMPTDTNKLFEKLEPLDTARNYLEELKDLDYDLNDDVDGRISYFINEMPENELEMTISEWILYSAQQGKKHIEETCGRMLEQFDEECDRALQKLKRLSSD</sequence>
<keyword evidence="2" id="KW-0862">Zinc</keyword>
<feature type="compositionally biased region" description="Low complexity" evidence="3">
    <location>
        <begin position="370"/>
        <end position="382"/>
    </location>
</feature>
<reference evidence="4 5" key="1">
    <citation type="journal article" date="2016" name="Proc. Natl. Acad. Sci. U.S.A.">
        <title>Comparative genomics of biotechnologically important yeasts.</title>
        <authorList>
            <person name="Riley R."/>
            <person name="Haridas S."/>
            <person name="Wolfe K.H."/>
            <person name="Lopes M.R."/>
            <person name="Hittinger C.T."/>
            <person name="Goeker M."/>
            <person name="Salamov A.A."/>
            <person name="Wisecaver J.H."/>
            <person name="Long T.M."/>
            <person name="Calvey C.H."/>
            <person name="Aerts A.L."/>
            <person name="Barry K.W."/>
            <person name="Choi C."/>
            <person name="Clum A."/>
            <person name="Coughlan A.Y."/>
            <person name="Deshpande S."/>
            <person name="Douglass A.P."/>
            <person name="Hanson S.J."/>
            <person name="Klenk H.-P."/>
            <person name="LaButti K.M."/>
            <person name="Lapidus A."/>
            <person name="Lindquist E.A."/>
            <person name="Lipzen A.M."/>
            <person name="Meier-Kolthoff J.P."/>
            <person name="Ohm R.A."/>
            <person name="Otillar R.P."/>
            <person name="Pangilinan J.L."/>
            <person name="Peng Y."/>
            <person name="Rokas A."/>
            <person name="Rosa C.A."/>
            <person name="Scheuner C."/>
            <person name="Sibirny A.A."/>
            <person name="Slot J.C."/>
            <person name="Stielow J.B."/>
            <person name="Sun H."/>
            <person name="Kurtzman C.P."/>
            <person name="Blackwell M."/>
            <person name="Grigoriev I.V."/>
            <person name="Jeffries T.W."/>
        </authorList>
    </citation>
    <scope>NUCLEOTIDE SEQUENCE [LARGE SCALE GENOMIC DNA]</scope>
    <source>
        <strain evidence="5">ATCC 58044 / CBS 1984 / NCYC 433 / NRRL Y-366-8</strain>
    </source>
</reference>
<feature type="compositionally biased region" description="Basic and acidic residues" evidence="3">
    <location>
        <begin position="247"/>
        <end position="256"/>
    </location>
</feature>
<feature type="compositionally biased region" description="Acidic residues" evidence="3">
    <location>
        <begin position="257"/>
        <end position="268"/>
    </location>
</feature>
<feature type="compositionally biased region" description="Polar residues" evidence="3">
    <location>
        <begin position="410"/>
        <end position="424"/>
    </location>
</feature>
<evidence type="ECO:0000256" key="3">
    <source>
        <dbReference type="SAM" id="MobiDB-lite"/>
    </source>
</evidence>
<dbReference type="EMBL" id="KV454210">
    <property type="protein sequence ID" value="ODQ59779.1"/>
    <property type="molecule type" value="Genomic_DNA"/>
</dbReference>
<feature type="compositionally biased region" description="Basic and acidic residues" evidence="3">
    <location>
        <begin position="425"/>
        <end position="450"/>
    </location>
</feature>
<feature type="compositionally biased region" description="Low complexity" evidence="3">
    <location>
        <begin position="299"/>
        <end position="312"/>
    </location>
</feature>
<dbReference type="PANTHER" id="PTHR46771">
    <property type="entry name" value="DETERIN"/>
    <property type="match status" value="1"/>
</dbReference>
<dbReference type="Pfam" id="PF00653">
    <property type="entry name" value="BIR"/>
    <property type="match status" value="2"/>
</dbReference>
<dbReference type="GeneID" id="30201964"/>
<feature type="region of interest" description="Disordered" evidence="3">
    <location>
        <begin position="338"/>
        <end position="513"/>
    </location>
</feature>
<dbReference type="STRING" id="683960.A0A1E3P2S5"/>
<evidence type="ECO:0008006" key="6">
    <source>
        <dbReference type="Google" id="ProtNLM"/>
    </source>
</evidence>
<protein>
    <recommendedName>
        <fullName evidence="6">Inhibitor of apoptosis repeat-containing protein</fullName>
    </recommendedName>
</protein>
<evidence type="ECO:0000313" key="5">
    <source>
        <dbReference type="Proteomes" id="UP000094112"/>
    </source>
</evidence>
<feature type="region of interest" description="Disordered" evidence="3">
    <location>
        <begin position="247"/>
        <end position="284"/>
    </location>
</feature>
<dbReference type="Proteomes" id="UP000094112">
    <property type="component" value="Unassembled WGS sequence"/>
</dbReference>
<dbReference type="GO" id="GO:0046872">
    <property type="term" value="F:metal ion binding"/>
    <property type="evidence" value="ECO:0007669"/>
    <property type="project" value="UniProtKB-KW"/>
</dbReference>
<dbReference type="AlphaFoldDB" id="A0A1E3P2S5"/>